<dbReference type="AlphaFoldDB" id="A0A371X658"/>
<evidence type="ECO:0000256" key="3">
    <source>
        <dbReference type="ARBA" id="ARBA00012509"/>
    </source>
</evidence>
<protein>
    <recommendedName>
        <fullName evidence="4">Molybdopterin adenylyltransferase</fullName>
        <ecNumber evidence="3">2.7.7.75</ecNumber>
    </recommendedName>
</protein>
<dbReference type="InterPro" id="IPR001453">
    <property type="entry name" value="MoaB/Mog_dom"/>
</dbReference>
<evidence type="ECO:0000256" key="7">
    <source>
        <dbReference type="ARBA" id="ARBA00022840"/>
    </source>
</evidence>
<keyword evidence="12" id="KW-0548">Nucleotidyltransferase</keyword>
<dbReference type="Proteomes" id="UP000262379">
    <property type="component" value="Unassembled WGS sequence"/>
</dbReference>
<dbReference type="InterPro" id="IPR051920">
    <property type="entry name" value="MPT_Adenylyltrnsfr/MoaC-Rel"/>
</dbReference>
<evidence type="ECO:0000256" key="4">
    <source>
        <dbReference type="ARBA" id="ARBA00013491"/>
    </source>
</evidence>
<evidence type="ECO:0000256" key="2">
    <source>
        <dbReference type="ARBA" id="ARBA00006112"/>
    </source>
</evidence>
<keyword evidence="13" id="KW-1185">Reference proteome</keyword>
<evidence type="ECO:0000256" key="9">
    <source>
        <dbReference type="ARBA" id="ARBA00051131"/>
    </source>
</evidence>
<dbReference type="FunFam" id="3.40.980.10:FF:000005">
    <property type="entry name" value="Molybdopterin biosynthesis mog protein"/>
    <property type="match status" value="1"/>
</dbReference>
<evidence type="ECO:0000259" key="11">
    <source>
        <dbReference type="SMART" id="SM00852"/>
    </source>
</evidence>
<comment type="caution">
    <text evidence="12">The sequence shown here is derived from an EMBL/GenBank/DDBJ whole genome shotgun (WGS) entry which is preliminary data.</text>
</comment>
<dbReference type="InterPro" id="IPR036425">
    <property type="entry name" value="MoaB/Mog-like_dom_sf"/>
</dbReference>
<keyword evidence="6" id="KW-0547">Nucleotide-binding</keyword>
<name>A0A371X658_9HYPH</name>
<keyword evidence="7" id="KW-0067">ATP-binding</keyword>
<comment type="catalytic activity">
    <reaction evidence="9">
        <text>molybdopterin + ATP + H(+) = adenylyl-molybdopterin + diphosphate</text>
        <dbReference type="Rhea" id="RHEA:31331"/>
        <dbReference type="ChEBI" id="CHEBI:15378"/>
        <dbReference type="ChEBI" id="CHEBI:30616"/>
        <dbReference type="ChEBI" id="CHEBI:33019"/>
        <dbReference type="ChEBI" id="CHEBI:58698"/>
        <dbReference type="ChEBI" id="CHEBI:62727"/>
        <dbReference type="EC" id="2.7.7.75"/>
    </reaction>
</comment>
<keyword evidence="8" id="KW-0501">Molybdenum cofactor biosynthesis</keyword>
<dbReference type="SUPFAM" id="SSF53218">
    <property type="entry name" value="Molybdenum cofactor biosynthesis proteins"/>
    <property type="match status" value="1"/>
</dbReference>
<reference evidence="13" key="1">
    <citation type="submission" date="2018-08" db="EMBL/GenBank/DDBJ databases">
        <authorList>
            <person name="Im W.T."/>
        </authorList>
    </citation>
    <scope>NUCLEOTIDE SEQUENCE [LARGE SCALE GENOMIC DNA]</scope>
    <source>
        <strain evidence="13">LA-28</strain>
    </source>
</reference>
<evidence type="ECO:0000256" key="6">
    <source>
        <dbReference type="ARBA" id="ARBA00022741"/>
    </source>
</evidence>
<accession>A0A371X658</accession>
<feature type="domain" description="MoaB/Mog" evidence="11">
    <location>
        <begin position="4"/>
        <end position="150"/>
    </location>
</feature>
<dbReference type="CDD" id="cd00886">
    <property type="entry name" value="MogA_MoaB"/>
    <property type="match status" value="1"/>
</dbReference>
<dbReference type="UniPathway" id="UPA00344"/>
<dbReference type="RefSeq" id="WP_116625506.1">
    <property type="nucleotide sequence ID" value="NZ_QURN01000018.1"/>
</dbReference>
<evidence type="ECO:0000256" key="5">
    <source>
        <dbReference type="ARBA" id="ARBA00022679"/>
    </source>
</evidence>
<dbReference type="PANTHER" id="PTHR43764">
    <property type="entry name" value="MOLYBDENUM COFACTOR BIOSYNTHESIS"/>
    <property type="match status" value="1"/>
</dbReference>
<dbReference type="EMBL" id="QURN01000018">
    <property type="protein sequence ID" value="RFC64718.1"/>
    <property type="molecule type" value="Genomic_DNA"/>
</dbReference>
<dbReference type="PANTHER" id="PTHR43764:SF1">
    <property type="entry name" value="MOLYBDOPTERIN MOLYBDOTRANSFERASE"/>
    <property type="match status" value="1"/>
</dbReference>
<sequence length="177" mass="19121">MLIAVVTISDRASRGQYEDLSGPAVEAWLRETVVTPFEIVRRTIPDGVEPVRDTLLALCDEEHADLILTTGGTGPAPRDETPEAMREVVTRELPGFGEQLRRASLEQTPTAILSRQLAGTRGKTLLINLPGKPGSIRFSLDAVFAAVPYCLDLIGAGWIDTDPARVRAFRPAPSSSS</sequence>
<evidence type="ECO:0000256" key="10">
    <source>
        <dbReference type="ARBA" id="ARBA00058212"/>
    </source>
</evidence>
<evidence type="ECO:0000256" key="8">
    <source>
        <dbReference type="ARBA" id="ARBA00023150"/>
    </source>
</evidence>
<evidence type="ECO:0000256" key="1">
    <source>
        <dbReference type="ARBA" id="ARBA00005046"/>
    </source>
</evidence>
<dbReference type="Gene3D" id="3.40.980.10">
    <property type="entry name" value="MoaB/Mog-like domain"/>
    <property type="match status" value="1"/>
</dbReference>
<proteinExistence type="inferred from homology"/>
<keyword evidence="5 12" id="KW-0808">Transferase</keyword>
<organism evidence="12 13">
    <name type="scientific">Mesorhizobium denitrificans</name>
    <dbReference type="NCBI Taxonomy" id="2294114"/>
    <lineage>
        <taxon>Bacteria</taxon>
        <taxon>Pseudomonadati</taxon>
        <taxon>Pseudomonadota</taxon>
        <taxon>Alphaproteobacteria</taxon>
        <taxon>Hyphomicrobiales</taxon>
        <taxon>Phyllobacteriaceae</taxon>
        <taxon>Mesorhizobium</taxon>
    </lineage>
</organism>
<dbReference type="GO" id="GO:0061598">
    <property type="term" value="F:molybdopterin adenylyltransferase activity"/>
    <property type="evidence" value="ECO:0007669"/>
    <property type="project" value="UniProtKB-EC"/>
</dbReference>
<dbReference type="GO" id="GO:0005524">
    <property type="term" value="F:ATP binding"/>
    <property type="evidence" value="ECO:0007669"/>
    <property type="project" value="UniProtKB-KW"/>
</dbReference>
<dbReference type="PROSITE" id="PS01078">
    <property type="entry name" value="MOCF_BIOSYNTHESIS_1"/>
    <property type="match status" value="1"/>
</dbReference>
<comment type="pathway">
    <text evidence="1">Cofactor biosynthesis; molybdopterin biosynthesis.</text>
</comment>
<evidence type="ECO:0000313" key="12">
    <source>
        <dbReference type="EMBL" id="RFC64718.1"/>
    </source>
</evidence>
<dbReference type="GO" id="GO:0006777">
    <property type="term" value="P:Mo-molybdopterin cofactor biosynthetic process"/>
    <property type="evidence" value="ECO:0007669"/>
    <property type="project" value="UniProtKB-KW"/>
</dbReference>
<evidence type="ECO:0000313" key="13">
    <source>
        <dbReference type="Proteomes" id="UP000262379"/>
    </source>
</evidence>
<dbReference type="NCBIfam" id="TIGR00177">
    <property type="entry name" value="molyb_syn"/>
    <property type="match status" value="1"/>
</dbReference>
<dbReference type="SMART" id="SM00852">
    <property type="entry name" value="MoCF_biosynth"/>
    <property type="match status" value="1"/>
</dbReference>
<comment type="similarity">
    <text evidence="2">Belongs to the MoaB/Mog family.</text>
</comment>
<comment type="function">
    <text evidence="10">Catalyzes the adenylation of molybdopterin as part of the biosynthesis of the molybdenum-cofactor.</text>
</comment>
<gene>
    <name evidence="12" type="ORF">DY251_19115</name>
</gene>
<dbReference type="NCBIfam" id="NF006932">
    <property type="entry name" value="PRK09417.1"/>
    <property type="match status" value="1"/>
</dbReference>
<dbReference type="InterPro" id="IPR008284">
    <property type="entry name" value="MoCF_biosynth_CS"/>
</dbReference>
<dbReference type="Pfam" id="PF00994">
    <property type="entry name" value="MoCF_biosynth"/>
    <property type="match status" value="1"/>
</dbReference>
<dbReference type="EC" id="2.7.7.75" evidence="3"/>